<sequence length="233" mass="26325">MKKFLIVILLISATALNAQETPTGMDKIKPLDSLISMALRNAPSVHRLTTGQLQKEEEMAMSKKDWLQHVALTAGYNYGNGVISDQLLTSSDNQNTFVTRQNATYSLGLSIRLPFSELVSRKNKIKLNKYAIEEIEYQKSDIKKIIAEEVTKRYNQLSLSFKIIELQTEKMQANESALMLTEGYFKAGKAEMDAYRMALDIATTSKIELEKTKSDAWYTLKTLEQLVGSSIIR</sequence>
<reference evidence="10" key="1">
    <citation type="submission" date="2014-11" db="EMBL/GenBank/DDBJ databases">
        <title>Genome sequencing of Roseivirga sp. D-25.</title>
        <authorList>
            <person name="Selvaratnam C."/>
            <person name="Thevarajoo S."/>
            <person name="Goh K.M."/>
            <person name="Eee R."/>
            <person name="Chan K.-G."/>
            <person name="Chong C.S."/>
        </authorList>
    </citation>
    <scope>NUCLEOTIDE SEQUENCE [LARGE SCALE GENOMIC DNA]</scope>
    <source>
        <strain evidence="10">D-25</strain>
    </source>
</reference>
<gene>
    <name evidence="9" type="ORF">OB69_01660</name>
</gene>
<dbReference type="EMBL" id="JSVA01000003">
    <property type="protein sequence ID" value="KOF04259.1"/>
    <property type="molecule type" value="Genomic_DNA"/>
</dbReference>
<organism evidence="9 10">
    <name type="scientific">Roseivirga seohaensis subsp. aquiponti</name>
    <dbReference type="NCBI Taxonomy" id="1566026"/>
    <lineage>
        <taxon>Bacteria</taxon>
        <taxon>Pseudomonadati</taxon>
        <taxon>Bacteroidota</taxon>
        <taxon>Cytophagia</taxon>
        <taxon>Cytophagales</taxon>
        <taxon>Roseivirgaceae</taxon>
        <taxon>Roseivirga</taxon>
    </lineage>
</organism>
<keyword evidence="10" id="KW-1185">Reference proteome</keyword>
<keyword evidence="4" id="KW-1134">Transmembrane beta strand</keyword>
<keyword evidence="7" id="KW-0998">Cell outer membrane</keyword>
<keyword evidence="8" id="KW-0732">Signal</keyword>
<dbReference type="SUPFAM" id="SSF56954">
    <property type="entry name" value="Outer membrane efflux proteins (OEP)"/>
    <property type="match status" value="1"/>
</dbReference>
<proteinExistence type="inferred from homology"/>
<dbReference type="InterPro" id="IPR003423">
    <property type="entry name" value="OMP_efflux"/>
</dbReference>
<evidence type="ECO:0000256" key="7">
    <source>
        <dbReference type="ARBA" id="ARBA00023237"/>
    </source>
</evidence>
<dbReference type="OrthoDB" id="823635at2"/>
<evidence type="ECO:0008006" key="11">
    <source>
        <dbReference type="Google" id="ProtNLM"/>
    </source>
</evidence>
<keyword evidence="5" id="KW-0812">Transmembrane</keyword>
<name>A0A0L8API6_9BACT</name>
<accession>A0A0L8API6</accession>
<dbReference type="Gene3D" id="1.20.1600.10">
    <property type="entry name" value="Outer membrane efflux proteins (OEP)"/>
    <property type="match status" value="1"/>
</dbReference>
<dbReference type="AlphaFoldDB" id="A0A0L8API6"/>
<dbReference type="InterPro" id="IPR051906">
    <property type="entry name" value="TolC-like"/>
</dbReference>
<feature type="signal peptide" evidence="8">
    <location>
        <begin position="1"/>
        <end position="18"/>
    </location>
</feature>
<dbReference type="GO" id="GO:0009279">
    <property type="term" value="C:cell outer membrane"/>
    <property type="evidence" value="ECO:0007669"/>
    <property type="project" value="UniProtKB-SubCell"/>
</dbReference>
<dbReference type="PANTHER" id="PTHR30026">
    <property type="entry name" value="OUTER MEMBRANE PROTEIN TOLC"/>
    <property type="match status" value="1"/>
</dbReference>
<comment type="caution">
    <text evidence="9">The sequence shown here is derived from an EMBL/GenBank/DDBJ whole genome shotgun (WGS) entry which is preliminary data.</text>
</comment>
<evidence type="ECO:0000313" key="10">
    <source>
        <dbReference type="Proteomes" id="UP000036908"/>
    </source>
</evidence>
<dbReference type="GO" id="GO:0015288">
    <property type="term" value="F:porin activity"/>
    <property type="evidence" value="ECO:0007669"/>
    <property type="project" value="TreeGrafter"/>
</dbReference>
<evidence type="ECO:0000256" key="4">
    <source>
        <dbReference type="ARBA" id="ARBA00022452"/>
    </source>
</evidence>
<dbReference type="GO" id="GO:1990281">
    <property type="term" value="C:efflux pump complex"/>
    <property type="evidence" value="ECO:0007669"/>
    <property type="project" value="TreeGrafter"/>
</dbReference>
<dbReference type="PANTHER" id="PTHR30026:SF20">
    <property type="entry name" value="OUTER MEMBRANE PROTEIN TOLC"/>
    <property type="match status" value="1"/>
</dbReference>
<dbReference type="Pfam" id="PF02321">
    <property type="entry name" value="OEP"/>
    <property type="match status" value="1"/>
</dbReference>
<evidence type="ECO:0000256" key="1">
    <source>
        <dbReference type="ARBA" id="ARBA00004442"/>
    </source>
</evidence>
<evidence type="ECO:0000256" key="8">
    <source>
        <dbReference type="SAM" id="SignalP"/>
    </source>
</evidence>
<keyword evidence="3" id="KW-0813">Transport</keyword>
<feature type="chain" id="PRO_5005580647" description="Transporter" evidence="8">
    <location>
        <begin position="19"/>
        <end position="233"/>
    </location>
</feature>
<evidence type="ECO:0000256" key="2">
    <source>
        <dbReference type="ARBA" id="ARBA00007613"/>
    </source>
</evidence>
<dbReference type="Proteomes" id="UP000036908">
    <property type="component" value="Unassembled WGS sequence"/>
</dbReference>
<evidence type="ECO:0000256" key="6">
    <source>
        <dbReference type="ARBA" id="ARBA00023136"/>
    </source>
</evidence>
<evidence type="ECO:0000256" key="5">
    <source>
        <dbReference type="ARBA" id="ARBA00022692"/>
    </source>
</evidence>
<protein>
    <recommendedName>
        <fullName evidence="11">Transporter</fullName>
    </recommendedName>
</protein>
<dbReference type="GO" id="GO:0015562">
    <property type="term" value="F:efflux transmembrane transporter activity"/>
    <property type="evidence" value="ECO:0007669"/>
    <property type="project" value="InterPro"/>
</dbReference>
<comment type="similarity">
    <text evidence="2">Belongs to the outer membrane factor (OMF) (TC 1.B.17) family.</text>
</comment>
<dbReference type="RefSeq" id="WP_053221958.1">
    <property type="nucleotide sequence ID" value="NZ_JSVA01000003.1"/>
</dbReference>
<keyword evidence="6" id="KW-0472">Membrane</keyword>
<dbReference type="PATRIC" id="fig|1566026.4.peg.2030"/>
<comment type="subcellular location">
    <subcellularLocation>
        <location evidence="1">Cell outer membrane</location>
    </subcellularLocation>
</comment>
<evidence type="ECO:0000256" key="3">
    <source>
        <dbReference type="ARBA" id="ARBA00022448"/>
    </source>
</evidence>
<evidence type="ECO:0000313" key="9">
    <source>
        <dbReference type="EMBL" id="KOF04259.1"/>
    </source>
</evidence>